<evidence type="ECO:0000256" key="13">
    <source>
        <dbReference type="ARBA" id="ARBA00023012"/>
    </source>
</evidence>
<dbReference type="Gene3D" id="3.30.565.10">
    <property type="entry name" value="Histidine kinase-like ATPase, C-terminal domain"/>
    <property type="match status" value="1"/>
</dbReference>
<gene>
    <name evidence="18" type="ORF">TBH_C0684</name>
</gene>
<name>A0A7U6GHB9_9GAMM</name>
<dbReference type="KEGG" id="tbn:TBH_C0684"/>
<keyword evidence="13" id="KW-0902">Two-component regulatory system</keyword>
<feature type="domain" description="HAMP" evidence="17">
    <location>
        <begin position="169"/>
        <end position="221"/>
    </location>
</feature>
<dbReference type="GO" id="GO:0000155">
    <property type="term" value="F:phosphorelay sensor kinase activity"/>
    <property type="evidence" value="ECO:0007669"/>
    <property type="project" value="InterPro"/>
</dbReference>
<feature type="domain" description="Histidine kinase" evidence="16">
    <location>
        <begin position="229"/>
        <end position="428"/>
    </location>
</feature>
<evidence type="ECO:0000256" key="5">
    <source>
        <dbReference type="ARBA" id="ARBA00022519"/>
    </source>
</evidence>
<keyword evidence="6" id="KW-0597">Phosphoprotein</keyword>
<keyword evidence="19" id="KW-1185">Reference proteome</keyword>
<keyword evidence="8 15" id="KW-0812">Transmembrane</keyword>
<keyword evidence="11" id="KW-0067">ATP-binding</keyword>
<evidence type="ECO:0000256" key="11">
    <source>
        <dbReference type="ARBA" id="ARBA00022840"/>
    </source>
</evidence>
<evidence type="ECO:0000313" key="19">
    <source>
        <dbReference type="Proteomes" id="UP000031631"/>
    </source>
</evidence>
<keyword evidence="7 18" id="KW-0808">Transferase</keyword>
<dbReference type="SUPFAM" id="SSF55874">
    <property type="entry name" value="ATPase domain of HSP90 chaperone/DNA topoisomerase II/histidine kinase"/>
    <property type="match status" value="1"/>
</dbReference>
<dbReference type="PANTHER" id="PTHR44936">
    <property type="entry name" value="SENSOR PROTEIN CREC"/>
    <property type="match status" value="1"/>
</dbReference>
<dbReference type="InterPro" id="IPR003660">
    <property type="entry name" value="HAMP_dom"/>
</dbReference>
<organism evidence="18 19">
    <name type="scientific">Thiolapillus brandeum</name>
    <dbReference type="NCBI Taxonomy" id="1076588"/>
    <lineage>
        <taxon>Bacteria</taxon>
        <taxon>Pseudomonadati</taxon>
        <taxon>Pseudomonadota</taxon>
        <taxon>Gammaproteobacteria</taxon>
        <taxon>Chromatiales</taxon>
        <taxon>Sedimenticolaceae</taxon>
        <taxon>Thiolapillus</taxon>
    </lineage>
</organism>
<feature type="transmembrane region" description="Helical" evidence="15">
    <location>
        <begin position="12"/>
        <end position="36"/>
    </location>
</feature>
<reference evidence="18 19" key="1">
    <citation type="journal article" date="2014" name="PLoS ONE">
        <title>Physiological and genomic features of a novel sulfur-oxidizing gammaproteobacterium belonging to a previously uncultivated symbiotic lineage isolated from a hydrothermal vent.</title>
        <authorList>
            <person name="Nunoura T."/>
            <person name="Takaki Y."/>
            <person name="Kazama H."/>
            <person name="Kakuta J."/>
            <person name="Shimamura S."/>
            <person name="Makita H."/>
            <person name="Hirai M."/>
            <person name="Miyazaki M."/>
            <person name="Takai K."/>
        </authorList>
    </citation>
    <scope>NUCLEOTIDE SEQUENCE [LARGE SCALE GENOMIC DNA]</scope>
    <source>
        <strain evidence="18 19">Hiromi1</strain>
    </source>
</reference>
<dbReference type="InterPro" id="IPR003661">
    <property type="entry name" value="HisK_dim/P_dom"/>
</dbReference>
<dbReference type="InterPro" id="IPR003594">
    <property type="entry name" value="HATPase_dom"/>
</dbReference>
<dbReference type="SUPFAM" id="SSF158472">
    <property type="entry name" value="HAMP domain-like"/>
    <property type="match status" value="1"/>
</dbReference>
<dbReference type="EMBL" id="AP012273">
    <property type="protein sequence ID" value="BAO43622.1"/>
    <property type="molecule type" value="Genomic_DNA"/>
</dbReference>
<keyword evidence="14 15" id="KW-0472">Membrane</keyword>
<dbReference type="Pfam" id="PF00512">
    <property type="entry name" value="HisKA"/>
    <property type="match status" value="1"/>
</dbReference>
<evidence type="ECO:0000313" key="18">
    <source>
        <dbReference type="EMBL" id="BAO43622.1"/>
    </source>
</evidence>
<proteinExistence type="predicted"/>
<sequence length="437" mass="47893">MIGFPRTSFGRVALTVGVVLLLVQLASAFLLRIYMIEPTAHQSGMMIGKQLAALQDLLGSEQGKSIRAAFLKRGIMQLTREPPASARQRPRLRYFDTVLAGVRKELGGSLPVVAGESGGQKVIWTLLPDTGEWVGLPLPHPAIDPMALVGLWLGVLLLIALGAATLSVYFLERPLRRLVGAMGHFSQGYTPSPLPVTGPEEVRKLTRGFNRMVQELSIQEQDRGLFLAGISHDLRTPLTRLGLALEMMESKDPELTEEALQNVADMENIVAQFMDYLQGEEEESPRPCDLGVLFRHTLSRYRDRGVNIDMQFPQNASLGMPCLRPGAIRRLLTNLLDNALHHGGGDICLESGISSDGREYWFRVADRGPGIPLGEQERVLFPYVRLQHGIPVPGSGLGLAIVQRIARAEGLSLRLFNREGGGLVVELRGSHGKCPDP</sequence>
<evidence type="ECO:0000256" key="15">
    <source>
        <dbReference type="SAM" id="Phobius"/>
    </source>
</evidence>
<dbReference type="Pfam" id="PF00672">
    <property type="entry name" value="HAMP"/>
    <property type="match status" value="1"/>
</dbReference>
<dbReference type="SMART" id="SM00304">
    <property type="entry name" value="HAMP"/>
    <property type="match status" value="1"/>
</dbReference>
<dbReference type="SMART" id="SM00387">
    <property type="entry name" value="HATPase_c"/>
    <property type="match status" value="1"/>
</dbReference>
<accession>A0A7U6GHB9</accession>
<dbReference type="CDD" id="cd06225">
    <property type="entry name" value="HAMP"/>
    <property type="match status" value="1"/>
</dbReference>
<evidence type="ECO:0000256" key="1">
    <source>
        <dbReference type="ARBA" id="ARBA00000085"/>
    </source>
</evidence>
<dbReference type="Gene3D" id="1.10.287.130">
    <property type="match status" value="1"/>
</dbReference>
<dbReference type="SUPFAM" id="SSF47384">
    <property type="entry name" value="Homodimeric domain of signal transducing histidine kinase"/>
    <property type="match status" value="1"/>
</dbReference>
<keyword evidence="12 15" id="KW-1133">Transmembrane helix</keyword>
<dbReference type="SMART" id="SM00388">
    <property type="entry name" value="HisKA"/>
    <property type="match status" value="1"/>
</dbReference>
<evidence type="ECO:0000256" key="14">
    <source>
        <dbReference type="ARBA" id="ARBA00023136"/>
    </source>
</evidence>
<evidence type="ECO:0000259" key="17">
    <source>
        <dbReference type="PROSITE" id="PS50885"/>
    </source>
</evidence>
<dbReference type="Proteomes" id="UP000031631">
    <property type="component" value="Chromosome"/>
</dbReference>
<evidence type="ECO:0000256" key="7">
    <source>
        <dbReference type="ARBA" id="ARBA00022679"/>
    </source>
</evidence>
<evidence type="ECO:0000256" key="3">
    <source>
        <dbReference type="ARBA" id="ARBA00012438"/>
    </source>
</evidence>
<dbReference type="InterPro" id="IPR005467">
    <property type="entry name" value="His_kinase_dom"/>
</dbReference>
<comment type="subcellular location">
    <subcellularLocation>
        <location evidence="2">Cell inner membrane</location>
        <topology evidence="2">Multi-pass membrane protein</topology>
    </subcellularLocation>
</comment>
<dbReference type="Pfam" id="PF02518">
    <property type="entry name" value="HATPase_c"/>
    <property type="match status" value="1"/>
</dbReference>
<keyword evidence="10 18" id="KW-0418">Kinase</keyword>
<dbReference type="PANTHER" id="PTHR44936:SF5">
    <property type="entry name" value="SENSOR HISTIDINE KINASE ENVZ"/>
    <property type="match status" value="1"/>
</dbReference>
<dbReference type="InterPro" id="IPR050980">
    <property type="entry name" value="2C_sensor_his_kinase"/>
</dbReference>
<keyword evidence="9" id="KW-0547">Nucleotide-binding</keyword>
<evidence type="ECO:0000256" key="12">
    <source>
        <dbReference type="ARBA" id="ARBA00022989"/>
    </source>
</evidence>
<dbReference type="AlphaFoldDB" id="A0A7U6GHB9"/>
<dbReference type="InterPro" id="IPR036890">
    <property type="entry name" value="HATPase_C_sf"/>
</dbReference>
<comment type="catalytic activity">
    <reaction evidence="1">
        <text>ATP + protein L-histidine = ADP + protein N-phospho-L-histidine.</text>
        <dbReference type="EC" id="2.7.13.3"/>
    </reaction>
</comment>
<evidence type="ECO:0000256" key="10">
    <source>
        <dbReference type="ARBA" id="ARBA00022777"/>
    </source>
</evidence>
<dbReference type="EC" id="2.7.13.3" evidence="3"/>
<dbReference type="GO" id="GO:0005886">
    <property type="term" value="C:plasma membrane"/>
    <property type="evidence" value="ECO:0007669"/>
    <property type="project" value="UniProtKB-SubCell"/>
</dbReference>
<dbReference type="CDD" id="cd00082">
    <property type="entry name" value="HisKA"/>
    <property type="match status" value="1"/>
</dbReference>
<evidence type="ECO:0000256" key="6">
    <source>
        <dbReference type="ARBA" id="ARBA00022553"/>
    </source>
</evidence>
<keyword evidence="4" id="KW-1003">Cell membrane</keyword>
<dbReference type="GO" id="GO:0005524">
    <property type="term" value="F:ATP binding"/>
    <property type="evidence" value="ECO:0007669"/>
    <property type="project" value="UniProtKB-KW"/>
</dbReference>
<evidence type="ECO:0000256" key="8">
    <source>
        <dbReference type="ARBA" id="ARBA00022692"/>
    </source>
</evidence>
<dbReference type="PROSITE" id="PS50885">
    <property type="entry name" value="HAMP"/>
    <property type="match status" value="1"/>
</dbReference>
<evidence type="ECO:0000256" key="2">
    <source>
        <dbReference type="ARBA" id="ARBA00004429"/>
    </source>
</evidence>
<protein>
    <recommendedName>
        <fullName evidence="3">histidine kinase</fullName>
        <ecNumber evidence="3">2.7.13.3</ecNumber>
    </recommendedName>
</protein>
<feature type="transmembrane region" description="Helical" evidence="15">
    <location>
        <begin position="146"/>
        <end position="171"/>
    </location>
</feature>
<evidence type="ECO:0000256" key="4">
    <source>
        <dbReference type="ARBA" id="ARBA00022475"/>
    </source>
</evidence>
<evidence type="ECO:0000259" key="16">
    <source>
        <dbReference type="PROSITE" id="PS50109"/>
    </source>
</evidence>
<keyword evidence="5" id="KW-0997">Cell inner membrane</keyword>
<dbReference type="InterPro" id="IPR036097">
    <property type="entry name" value="HisK_dim/P_sf"/>
</dbReference>
<evidence type="ECO:0000256" key="9">
    <source>
        <dbReference type="ARBA" id="ARBA00022741"/>
    </source>
</evidence>
<dbReference type="PROSITE" id="PS50109">
    <property type="entry name" value="HIS_KIN"/>
    <property type="match status" value="1"/>
</dbReference>